<keyword evidence="9 13" id="KW-0408">Iron</keyword>
<dbReference type="PROSITE" id="PS00764">
    <property type="entry name" value="ENDONUCLEASE_III_1"/>
    <property type="match status" value="1"/>
</dbReference>
<evidence type="ECO:0000259" key="14">
    <source>
        <dbReference type="SMART" id="SM00478"/>
    </source>
</evidence>
<evidence type="ECO:0000313" key="15">
    <source>
        <dbReference type="EMBL" id="MEN1760532.1"/>
    </source>
</evidence>
<keyword evidence="8 15" id="KW-0378">Hydrolase</keyword>
<evidence type="ECO:0000256" key="11">
    <source>
        <dbReference type="ARBA" id="ARBA00023204"/>
    </source>
</evidence>
<dbReference type="RefSeq" id="WP_343185855.1">
    <property type="nucleotide sequence ID" value="NZ_JBCITM010000007.1"/>
</dbReference>
<evidence type="ECO:0000256" key="10">
    <source>
        <dbReference type="ARBA" id="ARBA00023014"/>
    </source>
</evidence>
<dbReference type="CDD" id="cd03431">
    <property type="entry name" value="NUDIX_DNA_Glycosylase_C-MutY"/>
    <property type="match status" value="1"/>
</dbReference>
<dbReference type="InterPro" id="IPR023170">
    <property type="entry name" value="HhH_base_excis_C"/>
</dbReference>
<reference evidence="15 16" key="1">
    <citation type="submission" date="2024-04" db="EMBL/GenBank/DDBJ databases">
        <title>Genome sequencing and metabolic network reconstruction of aminoacids and betaine degradation by Anoxynatronum sibiricum.</title>
        <authorList>
            <person name="Detkova E.N."/>
            <person name="Boltjanskaja Y.V."/>
            <person name="Mardanov A.V."/>
            <person name="Kevbrin V."/>
        </authorList>
    </citation>
    <scope>NUCLEOTIDE SEQUENCE [LARGE SCALE GENOMIC DNA]</scope>
    <source>
        <strain evidence="15 16">Z-7981</strain>
    </source>
</reference>
<organism evidence="15 16">
    <name type="scientific">Anoxynatronum sibiricum</name>
    <dbReference type="NCBI Taxonomy" id="210623"/>
    <lineage>
        <taxon>Bacteria</taxon>
        <taxon>Bacillati</taxon>
        <taxon>Bacillota</taxon>
        <taxon>Clostridia</taxon>
        <taxon>Eubacteriales</taxon>
        <taxon>Clostridiaceae</taxon>
        <taxon>Anoxynatronum</taxon>
    </lineage>
</organism>
<dbReference type="SMART" id="SM00525">
    <property type="entry name" value="FES"/>
    <property type="match status" value="1"/>
</dbReference>
<keyword evidence="12 13" id="KW-0326">Glycosidase</keyword>
<dbReference type="InterPro" id="IPR044298">
    <property type="entry name" value="MIG/MutY"/>
</dbReference>
<dbReference type="Gene3D" id="1.10.1670.10">
    <property type="entry name" value="Helix-hairpin-Helix base-excision DNA repair enzymes (C-terminal)"/>
    <property type="match status" value="1"/>
</dbReference>
<dbReference type="Proteomes" id="UP001407405">
    <property type="component" value="Unassembled WGS sequence"/>
</dbReference>
<keyword evidence="6" id="KW-0479">Metal-binding</keyword>
<dbReference type="EMBL" id="JBCITM010000007">
    <property type="protein sequence ID" value="MEN1760532.1"/>
    <property type="molecule type" value="Genomic_DNA"/>
</dbReference>
<dbReference type="CDD" id="cd00056">
    <property type="entry name" value="ENDO3c"/>
    <property type="match status" value="1"/>
</dbReference>
<dbReference type="SUPFAM" id="SSF48150">
    <property type="entry name" value="DNA-glycosylase"/>
    <property type="match status" value="1"/>
</dbReference>
<keyword evidence="7 13" id="KW-0227">DNA damage</keyword>
<comment type="similarity">
    <text evidence="2 13">Belongs to the Nth/MutY family.</text>
</comment>
<sequence>MTLNNKTFPWTPALLQWFETNQRPMPWRQTSTPYYRWLSEIMLQQTRVDTVIPYFNRFVERFPHIEALAQASEDEVLKLWEGLGYYSRARNLLKAARVMVAEHQGTFPATEKAALALPGIGPYSAAAVLSMAYGVPLPSVDGNVLRVYCRLTALAENVLEPATVKKVQQVLKTAMPQHRPGDFNEAMMELGAVICLPASPLCQNCPIQDHCEAHGQHRVDQLPLRIKKDRTTRHHYLVMYLQNPAGTCVAAQKNPPIGLLGGLWAFPMMEISAGTHDMEALPALAAEEAAARWQIALQQPEAAGKLRHVFSHRHWTMWVVSALSAELPPACEWVPHSELSARAFPEVYQKVRRLMEERAASI</sequence>
<dbReference type="InterPro" id="IPR029119">
    <property type="entry name" value="MutY_C"/>
</dbReference>
<comment type="function">
    <text evidence="13">Adenine glycosylase active on G-A mispairs.</text>
</comment>
<dbReference type="Gene3D" id="3.90.79.10">
    <property type="entry name" value="Nucleoside Triphosphate Pyrophosphohydrolase"/>
    <property type="match status" value="1"/>
</dbReference>
<dbReference type="InterPro" id="IPR003265">
    <property type="entry name" value="HhH-GPD_domain"/>
</dbReference>
<evidence type="ECO:0000256" key="1">
    <source>
        <dbReference type="ARBA" id="ARBA00000843"/>
    </source>
</evidence>
<evidence type="ECO:0000256" key="4">
    <source>
        <dbReference type="ARBA" id="ARBA00022023"/>
    </source>
</evidence>
<dbReference type="InterPro" id="IPR003651">
    <property type="entry name" value="Endonuclease3_FeS-loop_motif"/>
</dbReference>
<dbReference type="SMART" id="SM00478">
    <property type="entry name" value="ENDO3c"/>
    <property type="match status" value="1"/>
</dbReference>
<dbReference type="PANTHER" id="PTHR42944">
    <property type="entry name" value="ADENINE DNA GLYCOSYLASE"/>
    <property type="match status" value="1"/>
</dbReference>
<evidence type="ECO:0000256" key="8">
    <source>
        <dbReference type="ARBA" id="ARBA00022801"/>
    </source>
</evidence>
<dbReference type="PANTHER" id="PTHR42944:SF1">
    <property type="entry name" value="ADENINE DNA GLYCOSYLASE"/>
    <property type="match status" value="1"/>
</dbReference>
<dbReference type="SUPFAM" id="SSF55811">
    <property type="entry name" value="Nudix"/>
    <property type="match status" value="1"/>
</dbReference>
<dbReference type="InterPro" id="IPR005760">
    <property type="entry name" value="A/G_AdeGlyc_MutY"/>
</dbReference>
<comment type="catalytic activity">
    <reaction evidence="1 13">
        <text>Hydrolyzes free adenine bases from 7,8-dihydro-8-oxoguanine:adenine mismatched double-stranded DNA, leaving an apurinic site.</text>
        <dbReference type="EC" id="3.2.2.31"/>
    </reaction>
</comment>
<comment type="cofactor">
    <cofactor evidence="13">
        <name>[4Fe-4S] cluster</name>
        <dbReference type="ChEBI" id="CHEBI:49883"/>
    </cofactor>
    <text evidence="13">Binds 1 [4Fe-4S] cluster.</text>
</comment>
<dbReference type="Pfam" id="PF00730">
    <property type="entry name" value="HhH-GPD"/>
    <property type="match status" value="1"/>
</dbReference>
<feature type="domain" description="HhH-GPD" evidence="14">
    <location>
        <begin position="42"/>
        <end position="193"/>
    </location>
</feature>
<keyword evidence="16" id="KW-1185">Reference proteome</keyword>
<dbReference type="EC" id="3.2.2.31" evidence="3 13"/>
<gene>
    <name evidence="15" type="primary">mutY</name>
    <name evidence="15" type="ORF">AAIG11_08615</name>
</gene>
<keyword evidence="11" id="KW-0234">DNA repair</keyword>
<accession>A0ABU9VTR8</accession>
<evidence type="ECO:0000256" key="12">
    <source>
        <dbReference type="ARBA" id="ARBA00023295"/>
    </source>
</evidence>
<dbReference type="InterPro" id="IPR004035">
    <property type="entry name" value="Endouclease-III_FeS-bd_BS"/>
</dbReference>
<dbReference type="InterPro" id="IPR015797">
    <property type="entry name" value="NUDIX_hydrolase-like_dom_sf"/>
</dbReference>
<keyword evidence="5" id="KW-0004">4Fe-4S</keyword>
<evidence type="ECO:0000256" key="9">
    <source>
        <dbReference type="ARBA" id="ARBA00023004"/>
    </source>
</evidence>
<dbReference type="Gene3D" id="1.10.340.30">
    <property type="entry name" value="Hypothetical protein, domain 2"/>
    <property type="match status" value="1"/>
</dbReference>
<protein>
    <recommendedName>
        <fullName evidence="4 13">Adenine DNA glycosylase</fullName>
        <ecNumber evidence="3 13">3.2.2.31</ecNumber>
    </recommendedName>
</protein>
<evidence type="ECO:0000256" key="5">
    <source>
        <dbReference type="ARBA" id="ARBA00022485"/>
    </source>
</evidence>
<comment type="caution">
    <text evidence="15">The sequence shown here is derived from an EMBL/GenBank/DDBJ whole genome shotgun (WGS) entry which is preliminary data.</text>
</comment>
<dbReference type="NCBIfam" id="TIGR01084">
    <property type="entry name" value="mutY"/>
    <property type="match status" value="1"/>
</dbReference>
<proteinExistence type="inferred from homology"/>
<evidence type="ECO:0000313" key="16">
    <source>
        <dbReference type="Proteomes" id="UP001407405"/>
    </source>
</evidence>
<evidence type="ECO:0000256" key="7">
    <source>
        <dbReference type="ARBA" id="ARBA00022763"/>
    </source>
</evidence>
<dbReference type="GO" id="GO:0000701">
    <property type="term" value="F:purine-specific mismatch base pair DNA N-glycosylase activity"/>
    <property type="evidence" value="ECO:0007669"/>
    <property type="project" value="UniProtKB-EC"/>
</dbReference>
<evidence type="ECO:0000256" key="6">
    <source>
        <dbReference type="ARBA" id="ARBA00022723"/>
    </source>
</evidence>
<name>A0ABU9VTR8_9CLOT</name>
<evidence type="ECO:0000256" key="13">
    <source>
        <dbReference type="RuleBase" id="RU365096"/>
    </source>
</evidence>
<dbReference type="Pfam" id="PF14815">
    <property type="entry name" value="NUDIX_4"/>
    <property type="match status" value="1"/>
</dbReference>
<keyword evidence="10" id="KW-0411">Iron-sulfur</keyword>
<dbReference type="InterPro" id="IPR011257">
    <property type="entry name" value="DNA_glycosylase"/>
</dbReference>
<evidence type="ECO:0000256" key="3">
    <source>
        <dbReference type="ARBA" id="ARBA00012045"/>
    </source>
</evidence>
<evidence type="ECO:0000256" key="2">
    <source>
        <dbReference type="ARBA" id="ARBA00008343"/>
    </source>
</evidence>